<proteinExistence type="inferred from homology"/>
<feature type="domain" description="Aminoglycoside phosphotransferase" evidence="7">
    <location>
        <begin position="77"/>
        <end position="343"/>
    </location>
</feature>
<dbReference type="Proteomes" id="UP001302367">
    <property type="component" value="Chromosome 9"/>
</dbReference>
<evidence type="ECO:0000256" key="2">
    <source>
        <dbReference type="ARBA" id="ARBA00005543"/>
    </source>
</evidence>
<reference evidence="8 10" key="1">
    <citation type="submission" date="2015-10" db="EMBL/GenBank/DDBJ databases">
        <title>The cercosporin biosynthetic gene cluster was horizontally transferred to several fungal lineages and shown to be expanded in Cercospora beticola based on microsynteny with recipient genomes.</title>
        <authorList>
            <person name="De Jonge R."/>
            <person name="Ebert M.K."/>
            <person name="Suttle J.C."/>
            <person name="Jurick Ii W.M."/>
            <person name="Secor G.A."/>
            <person name="Thomma B.P."/>
            <person name="Van De Peer Y."/>
            <person name="Bolton M.D."/>
        </authorList>
    </citation>
    <scope>NUCLEOTIDE SEQUENCE [LARGE SCALE GENOMIC DNA]</scope>
    <source>
        <strain evidence="8 10">09-40</strain>
    </source>
</reference>
<evidence type="ECO:0000256" key="5">
    <source>
        <dbReference type="ARBA" id="ARBA00023128"/>
    </source>
</evidence>
<evidence type="ECO:0000313" key="9">
    <source>
        <dbReference type="EMBL" id="WPB07732.1"/>
    </source>
</evidence>
<dbReference type="InterPro" id="IPR051035">
    <property type="entry name" value="Mito_inheritance_9"/>
</dbReference>
<dbReference type="EMBL" id="CP134192">
    <property type="protein sequence ID" value="WPB07732.1"/>
    <property type="molecule type" value="Genomic_DNA"/>
</dbReference>
<dbReference type="OrthoDB" id="2906425at2759"/>
<dbReference type="PANTHER" id="PTHR36091">
    <property type="entry name" value="ALTERED INHERITANCE OF MITOCHONDRIA PROTEIN 9, MITOCHONDRIAL"/>
    <property type="match status" value="1"/>
</dbReference>
<name>A0A2G5HE48_CERBT</name>
<gene>
    <name evidence="8" type="ORF">CB0940_10927</name>
    <name evidence="9" type="ORF">RHO25_012395</name>
</gene>
<dbReference type="Pfam" id="PF01636">
    <property type="entry name" value="APH"/>
    <property type="match status" value="1"/>
</dbReference>
<dbReference type="PANTHER" id="PTHR36091:SF1">
    <property type="entry name" value="ALTERED INHERITANCE OF MITOCHONDRIA PROTEIN 9, MITOCHONDRIAL"/>
    <property type="match status" value="1"/>
</dbReference>
<dbReference type="InterPro" id="IPR002575">
    <property type="entry name" value="Aminoglycoside_PTrfase"/>
</dbReference>
<evidence type="ECO:0000256" key="4">
    <source>
        <dbReference type="ARBA" id="ARBA00022946"/>
    </source>
</evidence>
<evidence type="ECO:0000256" key="1">
    <source>
        <dbReference type="ARBA" id="ARBA00004173"/>
    </source>
</evidence>
<dbReference type="AlphaFoldDB" id="A0A2G5HE48"/>
<evidence type="ECO:0000259" key="7">
    <source>
        <dbReference type="Pfam" id="PF01636"/>
    </source>
</evidence>
<dbReference type="GO" id="GO:0005739">
    <property type="term" value="C:mitochondrion"/>
    <property type="evidence" value="ECO:0007669"/>
    <property type="project" value="UniProtKB-SubCell"/>
</dbReference>
<evidence type="ECO:0000256" key="3">
    <source>
        <dbReference type="ARBA" id="ARBA00016197"/>
    </source>
</evidence>
<protein>
    <recommendedName>
        <fullName evidence="3">Altered inheritance of mitochondria protein 9, mitochondrial</fullName>
    </recommendedName>
    <alternativeName>
        <fullName evidence="6">Found in mitochondrial proteome protein 29</fullName>
    </alternativeName>
</protein>
<dbReference type="Gene3D" id="3.30.200.20">
    <property type="entry name" value="Phosphorylase Kinase, domain 1"/>
    <property type="match status" value="1"/>
</dbReference>
<comment type="similarity">
    <text evidence="2">Belongs to the AIM9 family.</text>
</comment>
<evidence type="ECO:0000313" key="8">
    <source>
        <dbReference type="EMBL" id="PIA90765.1"/>
    </source>
</evidence>
<evidence type="ECO:0000313" key="10">
    <source>
        <dbReference type="Proteomes" id="UP000230605"/>
    </source>
</evidence>
<comment type="subcellular location">
    <subcellularLocation>
        <location evidence="1">Mitochondrion</location>
    </subcellularLocation>
</comment>
<dbReference type="Proteomes" id="UP000230605">
    <property type="component" value="Chromosome 9"/>
</dbReference>
<reference evidence="9 11" key="2">
    <citation type="submission" date="2023-09" db="EMBL/GenBank/DDBJ databases">
        <title>Complete-Gapless Cercospora beticola genome.</title>
        <authorList>
            <person name="Wyatt N.A."/>
            <person name="Spanner R.E."/>
            <person name="Bolton M.D."/>
        </authorList>
    </citation>
    <scope>NUCLEOTIDE SEQUENCE [LARGE SCALE GENOMIC DNA]</scope>
    <source>
        <strain evidence="9">Cb09-40</strain>
    </source>
</reference>
<evidence type="ECO:0000313" key="11">
    <source>
        <dbReference type="Proteomes" id="UP001302367"/>
    </source>
</evidence>
<keyword evidence="5" id="KW-0496">Mitochondrion</keyword>
<dbReference type="SUPFAM" id="SSF56112">
    <property type="entry name" value="Protein kinase-like (PK-like)"/>
    <property type="match status" value="1"/>
</dbReference>
<sequence length="534" mass="60345">MRLPRWAQAIPKHATRRNVMTTCRGSTIGLDQLQRYTNGSFLINEATALKRRHLNFNVNELCSLASKIGSKPAVHEIEKMEGGFSKALLLKKTDGSELIAKLPFKIAGPPHYTTASEVAVLRYVRQHTEVPVPKVLAWNSDVSNAIGSEYIIMEKAPGVQLSKVWANMPDYDHFVFIKNLCALESELAAIDFPAHGSLYLRESLKSSDSSVLLKPSADPDGRFCIGPSCDPAWDEAKSFVGEKGPWSDLRAFGKALVHREMSCIQRTSATQESGSLASKIATLRLAEEVVTRIGPNSLPARFSKPTLWHTDLHLGKIFVFEEDHTKIVSIIDWQSVVVSPLLYQVRFPTFLDVPEDYEIGGPVPQRPNNLDQMDEDDRILAEYEHKQACMAKAYEAASGFKNKEVYKALKLPSYFKDLFERCGEASEEGIVPLRACLIEISKVWNEFDLEGECPIDFTAEELAVHEREFEEYEKVQKIHAITRDYLDTDSEGWLPPGTDVELKRRQNKELMELMMERSGEYGMTADEVRRKWPF</sequence>
<keyword evidence="4" id="KW-0809">Transit peptide</keyword>
<dbReference type="InterPro" id="IPR011009">
    <property type="entry name" value="Kinase-like_dom_sf"/>
</dbReference>
<evidence type="ECO:0000256" key="6">
    <source>
        <dbReference type="ARBA" id="ARBA00031849"/>
    </source>
</evidence>
<dbReference type="EMBL" id="LKMD01000107">
    <property type="protein sequence ID" value="PIA90765.1"/>
    <property type="molecule type" value="Genomic_DNA"/>
</dbReference>
<keyword evidence="11" id="KW-1185">Reference proteome</keyword>
<organism evidence="8 10">
    <name type="scientific">Cercospora beticola</name>
    <name type="common">Sugarbeet leaf spot fungus</name>
    <dbReference type="NCBI Taxonomy" id="122368"/>
    <lineage>
        <taxon>Eukaryota</taxon>
        <taxon>Fungi</taxon>
        <taxon>Dikarya</taxon>
        <taxon>Ascomycota</taxon>
        <taxon>Pezizomycotina</taxon>
        <taxon>Dothideomycetes</taxon>
        <taxon>Dothideomycetidae</taxon>
        <taxon>Mycosphaerellales</taxon>
        <taxon>Mycosphaerellaceae</taxon>
        <taxon>Cercospora</taxon>
    </lineage>
</organism>
<accession>A0A2G5HE48</accession>